<name>A0A1G8RBF5_9CLOT</name>
<protein>
    <submittedName>
        <fullName evidence="3">Putative Flp pilus-assembly TadE/G-like</fullName>
    </submittedName>
</protein>
<dbReference type="AlphaFoldDB" id="A0A1G8RBF5"/>
<evidence type="ECO:0000313" key="3">
    <source>
        <dbReference type="EMBL" id="SDJ13855.1"/>
    </source>
</evidence>
<evidence type="ECO:0000256" key="1">
    <source>
        <dbReference type="SAM" id="Phobius"/>
    </source>
</evidence>
<sequence>MLLKKLVRDDKGAAGIFMLLFLFLVILGFSALVVDAGMLYTTRRQMVTAADAGALAGAQEMEKSLGVSDALKISSIKAEAIRIAKETALRNGAEGEPTVEITKMTVELADGKSEYRDVIVVTPRKTDSLFFARMLGFNTQDVSASAAATWGYVKKTAGGHLIPIYLTKESYVAGKQYLHSEKIVINGVEYPSNTGFIYIDPAWSGQDDINAAIEGDSSKITMYVDQIFEGKTGLAQSSINAIEERMKTANSLPTILERQSYMHGLIPIAEFEKDKGGKLYFKIKQFAVFEILDVIIDGASKNKNAVGSPHALLGPDYRSLGIGKEKSYPESVVGVAYPKGTILGRMTGEVRELDVVIEQGDQNVSPVDPNAAKYSKLVK</sequence>
<keyword evidence="1" id="KW-1133">Transmembrane helix</keyword>
<feature type="domain" description="Putative Flp pilus-assembly TadG-like N-terminal" evidence="2">
    <location>
        <begin position="12"/>
        <end position="59"/>
    </location>
</feature>
<gene>
    <name evidence="3" type="ORF">SAMN05421804_10836</name>
</gene>
<accession>A0A1G8RBF5</accession>
<keyword evidence="1" id="KW-0472">Membrane</keyword>
<keyword evidence="1" id="KW-0812">Transmembrane</keyword>
<evidence type="ECO:0000313" key="4">
    <source>
        <dbReference type="Proteomes" id="UP000183255"/>
    </source>
</evidence>
<proteinExistence type="predicted"/>
<dbReference type="Proteomes" id="UP000183255">
    <property type="component" value="Unassembled WGS sequence"/>
</dbReference>
<dbReference type="Pfam" id="PF13400">
    <property type="entry name" value="Tad"/>
    <property type="match status" value="1"/>
</dbReference>
<dbReference type="InterPro" id="IPR028087">
    <property type="entry name" value="Tad_N"/>
</dbReference>
<evidence type="ECO:0000259" key="2">
    <source>
        <dbReference type="Pfam" id="PF13400"/>
    </source>
</evidence>
<dbReference type="EMBL" id="FNDZ01000008">
    <property type="protein sequence ID" value="SDJ13855.1"/>
    <property type="molecule type" value="Genomic_DNA"/>
</dbReference>
<organism evidence="3 4">
    <name type="scientific">Proteiniclasticum ruminis</name>
    <dbReference type="NCBI Taxonomy" id="398199"/>
    <lineage>
        <taxon>Bacteria</taxon>
        <taxon>Bacillati</taxon>
        <taxon>Bacillota</taxon>
        <taxon>Clostridia</taxon>
        <taxon>Eubacteriales</taxon>
        <taxon>Clostridiaceae</taxon>
        <taxon>Proteiniclasticum</taxon>
    </lineage>
</organism>
<feature type="transmembrane region" description="Helical" evidence="1">
    <location>
        <begin position="12"/>
        <end position="34"/>
    </location>
</feature>
<reference evidence="3 4" key="1">
    <citation type="submission" date="2016-10" db="EMBL/GenBank/DDBJ databases">
        <authorList>
            <person name="de Groot N.N."/>
        </authorList>
    </citation>
    <scope>NUCLEOTIDE SEQUENCE [LARGE SCALE GENOMIC DNA]</scope>
    <source>
        <strain evidence="3 4">CGMCC 1.5058</strain>
    </source>
</reference>